<evidence type="ECO:0000259" key="3">
    <source>
        <dbReference type="Pfam" id="PF00534"/>
    </source>
</evidence>
<evidence type="ECO:0000313" key="6">
    <source>
        <dbReference type="Proteomes" id="UP001484535"/>
    </source>
</evidence>
<evidence type="ECO:0000259" key="4">
    <source>
        <dbReference type="Pfam" id="PF13439"/>
    </source>
</evidence>
<evidence type="ECO:0000256" key="1">
    <source>
        <dbReference type="ARBA" id="ARBA00022676"/>
    </source>
</evidence>
<dbReference type="PANTHER" id="PTHR12526">
    <property type="entry name" value="GLYCOSYLTRANSFERASE"/>
    <property type="match status" value="1"/>
</dbReference>
<dbReference type="RefSeq" id="WP_346783693.1">
    <property type="nucleotide sequence ID" value="NZ_JBDLBR010000001.1"/>
</dbReference>
<evidence type="ECO:0000313" key="5">
    <source>
        <dbReference type="EMBL" id="MEN7536253.1"/>
    </source>
</evidence>
<feature type="domain" description="Glycosyltransferase subfamily 4-like N-terminal" evidence="4">
    <location>
        <begin position="16"/>
        <end position="169"/>
    </location>
</feature>
<accession>A0ABV0CTN9</accession>
<gene>
    <name evidence="5" type="ORF">ABDJ38_03605</name>
</gene>
<dbReference type="PANTHER" id="PTHR12526:SF510">
    <property type="entry name" value="D-INOSITOL 3-PHOSPHATE GLYCOSYLTRANSFERASE"/>
    <property type="match status" value="1"/>
</dbReference>
<dbReference type="EMBL" id="JBDLBR010000001">
    <property type="protein sequence ID" value="MEN7536253.1"/>
    <property type="molecule type" value="Genomic_DNA"/>
</dbReference>
<dbReference type="EC" id="2.4.-.-" evidence="5"/>
<keyword evidence="2 5" id="KW-0808">Transferase</keyword>
<dbReference type="GO" id="GO:0016757">
    <property type="term" value="F:glycosyltransferase activity"/>
    <property type="evidence" value="ECO:0007669"/>
    <property type="project" value="UniProtKB-KW"/>
</dbReference>
<dbReference type="Proteomes" id="UP001484535">
    <property type="component" value="Unassembled WGS sequence"/>
</dbReference>
<comment type="caution">
    <text evidence="5">The sequence shown here is derived from an EMBL/GenBank/DDBJ whole genome shotgun (WGS) entry which is preliminary data.</text>
</comment>
<feature type="domain" description="Glycosyl transferase family 1" evidence="3">
    <location>
        <begin position="188"/>
        <end position="325"/>
    </location>
</feature>
<protein>
    <submittedName>
        <fullName evidence="5">Glycosyltransferase</fullName>
        <ecNumber evidence="5">2.4.-.-</ecNumber>
    </submittedName>
</protein>
<proteinExistence type="predicted"/>
<keyword evidence="6" id="KW-1185">Reference proteome</keyword>
<dbReference type="SUPFAM" id="SSF53756">
    <property type="entry name" value="UDP-Glycosyltransferase/glycogen phosphorylase"/>
    <property type="match status" value="1"/>
</dbReference>
<dbReference type="InterPro" id="IPR001296">
    <property type="entry name" value="Glyco_trans_1"/>
</dbReference>
<dbReference type="Gene3D" id="3.40.50.2000">
    <property type="entry name" value="Glycogen Phosphorylase B"/>
    <property type="match status" value="2"/>
</dbReference>
<dbReference type="Pfam" id="PF13439">
    <property type="entry name" value="Glyco_transf_4"/>
    <property type="match status" value="1"/>
</dbReference>
<name>A0ABV0CTN9_9SPHN</name>
<organism evidence="5 6">
    <name type="scientific">Aurantiacibacter flavus</name>
    <dbReference type="NCBI Taxonomy" id="3145232"/>
    <lineage>
        <taxon>Bacteria</taxon>
        <taxon>Pseudomonadati</taxon>
        <taxon>Pseudomonadota</taxon>
        <taxon>Alphaproteobacteria</taxon>
        <taxon>Sphingomonadales</taxon>
        <taxon>Erythrobacteraceae</taxon>
        <taxon>Aurantiacibacter</taxon>
    </lineage>
</organism>
<evidence type="ECO:0000256" key="2">
    <source>
        <dbReference type="ARBA" id="ARBA00022679"/>
    </source>
</evidence>
<sequence length="357" mass="39667">MKILLATGGPTIPQMIGGSQRSGDTLLKRLAERGHDVALTSALIGNGLIGWRARLLMKLTGRRAVTDNNQGYPIYRSWFPHETAAEVAKHFRPDVVIVQAHKTGLVAQAFHRLNLPILFSFQDVEFNEHGFDIGGLGPLQGVANSQFTAAAYREKFRADCSVIHPLIDPGQYLVEETGGNVVFINPSRVKGLDIALEVAALLPDIPFIFQEAWPLTPEERASLNKRIENLDNITLRPTTQDMRDVYREARILLCPSQWNEGYGRIASEAQFSGIPVVGSDRGGLPEAIGDGGVVISHEAHASVWADQIRELWTNKEKYKSLRESALTYSRREALSLDRQIDAWECAIEKAHRNHFTA</sequence>
<reference evidence="5 6" key="1">
    <citation type="submission" date="2024-05" db="EMBL/GenBank/DDBJ databases">
        <authorList>
            <person name="Park S."/>
        </authorList>
    </citation>
    <scope>NUCLEOTIDE SEQUENCE [LARGE SCALE GENOMIC DNA]</scope>
    <source>
        <strain evidence="5 6">DGU5</strain>
    </source>
</reference>
<dbReference type="Pfam" id="PF00534">
    <property type="entry name" value="Glycos_transf_1"/>
    <property type="match status" value="1"/>
</dbReference>
<dbReference type="InterPro" id="IPR028098">
    <property type="entry name" value="Glyco_trans_4-like_N"/>
</dbReference>
<keyword evidence="1 5" id="KW-0328">Glycosyltransferase</keyword>